<protein>
    <submittedName>
        <fullName evidence="9">Binding-protein-dependent transport system inner membrane component</fullName>
    </submittedName>
</protein>
<dbReference type="PANTHER" id="PTHR30193:SF37">
    <property type="entry name" value="INNER MEMBRANE ABC TRANSPORTER PERMEASE PROTEIN YCJO"/>
    <property type="match status" value="1"/>
</dbReference>
<accession>A0A0G0QRW6</accession>
<feature type="transmembrane region" description="Helical" evidence="7">
    <location>
        <begin position="173"/>
        <end position="193"/>
    </location>
</feature>
<keyword evidence="5 7" id="KW-1133">Transmembrane helix</keyword>
<dbReference type="Gene3D" id="1.10.3720.10">
    <property type="entry name" value="MetI-like"/>
    <property type="match status" value="1"/>
</dbReference>
<comment type="subcellular location">
    <subcellularLocation>
        <location evidence="1 7">Cell membrane</location>
        <topology evidence="1 7">Multi-pass membrane protein</topology>
    </subcellularLocation>
</comment>
<keyword evidence="4 7" id="KW-0812">Transmembrane</keyword>
<dbReference type="GO" id="GO:0005886">
    <property type="term" value="C:plasma membrane"/>
    <property type="evidence" value="ECO:0007669"/>
    <property type="project" value="UniProtKB-SubCell"/>
</dbReference>
<evidence type="ECO:0000313" key="10">
    <source>
        <dbReference type="Proteomes" id="UP000033935"/>
    </source>
</evidence>
<evidence type="ECO:0000259" key="8">
    <source>
        <dbReference type="PROSITE" id="PS50928"/>
    </source>
</evidence>
<keyword evidence="2 7" id="KW-0813">Transport</keyword>
<feature type="transmembrane region" description="Helical" evidence="7">
    <location>
        <begin position="21"/>
        <end position="45"/>
    </location>
</feature>
<feature type="transmembrane region" description="Helical" evidence="7">
    <location>
        <begin position="84"/>
        <end position="109"/>
    </location>
</feature>
<dbReference type="AlphaFoldDB" id="A0A0G0QRW6"/>
<reference evidence="9 10" key="1">
    <citation type="journal article" date="2015" name="Nature">
        <title>rRNA introns, odd ribosomes, and small enigmatic genomes across a large radiation of phyla.</title>
        <authorList>
            <person name="Brown C.T."/>
            <person name="Hug L.A."/>
            <person name="Thomas B.C."/>
            <person name="Sharon I."/>
            <person name="Castelle C.J."/>
            <person name="Singh A."/>
            <person name="Wilkins M.J."/>
            <person name="Williams K.H."/>
            <person name="Banfield J.F."/>
        </authorList>
    </citation>
    <scope>NUCLEOTIDE SEQUENCE [LARGE SCALE GENOMIC DNA]</scope>
</reference>
<comment type="caution">
    <text evidence="9">The sequence shown here is derived from an EMBL/GenBank/DDBJ whole genome shotgun (WGS) entry which is preliminary data.</text>
</comment>
<proteinExistence type="inferred from homology"/>
<evidence type="ECO:0000256" key="1">
    <source>
        <dbReference type="ARBA" id="ARBA00004651"/>
    </source>
</evidence>
<feature type="transmembrane region" description="Helical" evidence="7">
    <location>
        <begin position="224"/>
        <end position="241"/>
    </location>
</feature>
<evidence type="ECO:0000256" key="7">
    <source>
        <dbReference type="RuleBase" id="RU363032"/>
    </source>
</evidence>
<dbReference type="CDD" id="cd06261">
    <property type="entry name" value="TM_PBP2"/>
    <property type="match status" value="1"/>
</dbReference>
<dbReference type="InterPro" id="IPR000515">
    <property type="entry name" value="MetI-like"/>
</dbReference>
<evidence type="ECO:0000256" key="6">
    <source>
        <dbReference type="ARBA" id="ARBA00023136"/>
    </source>
</evidence>
<dbReference type="PANTHER" id="PTHR30193">
    <property type="entry name" value="ABC TRANSPORTER PERMEASE PROTEIN"/>
    <property type="match status" value="1"/>
</dbReference>
<comment type="similarity">
    <text evidence="7">Belongs to the binding-protein-dependent transport system permease family.</text>
</comment>
<sequence length="307" mass="34389">MIMGFPEQKHIGRNTTAWLYLAPNFLGFLSFTFIPVLFAIVLSFFRWDIFNPPQFVGFENLRDLLGMSIVNGKIAFNDPYFWKYLWNTVFLMLTIPVNMLVSLLIAIMLNHPLKCIGFFRSIFYLPTICGGVGILLLWSFIYNPEFGLLNQALALIGIKGPGWLTDCTWAKPAIMLMGTWGAMGGTNMLLYLAGLQGISEELYEAANIDGASVFQKFRHITLPMLRPTSFFIFIMSVIAGFQGGFDAAFILTGGGPAGATTTLSYYIFNHAFVWFNMGYAATIALVLFLIVLIITIINWRFGGNVHE</sequence>
<evidence type="ECO:0000256" key="4">
    <source>
        <dbReference type="ARBA" id="ARBA00022692"/>
    </source>
</evidence>
<organism evidence="9 10">
    <name type="scientific">Candidatus Uhrbacteria bacterium GW2011_GWF2_39_13</name>
    <dbReference type="NCBI Taxonomy" id="1618995"/>
    <lineage>
        <taxon>Bacteria</taxon>
        <taxon>Candidatus Uhriibacteriota</taxon>
    </lineage>
</organism>
<dbReference type="InterPro" id="IPR035906">
    <property type="entry name" value="MetI-like_sf"/>
</dbReference>
<dbReference type="PROSITE" id="PS50928">
    <property type="entry name" value="ABC_TM1"/>
    <property type="match status" value="1"/>
</dbReference>
<evidence type="ECO:0000256" key="2">
    <source>
        <dbReference type="ARBA" id="ARBA00022448"/>
    </source>
</evidence>
<gene>
    <name evidence="9" type="ORF">UT30_C0008G0009</name>
</gene>
<evidence type="ECO:0000256" key="3">
    <source>
        <dbReference type="ARBA" id="ARBA00022475"/>
    </source>
</evidence>
<keyword evidence="6 7" id="KW-0472">Membrane</keyword>
<keyword evidence="3" id="KW-1003">Cell membrane</keyword>
<dbReference type="EMBL" id="LBWG01000008">
    <property type="protein sequence ID" value="KKR04387.1"/>
    <property type="molecule type" value="Genomic_DNA"/>
</dbReference>
<dbReference type="InterPro" id="IPR051393">
    <property type="entry name" value="ABC_transporter_permease"/>
</dbReference>
<feature type="transmembrane region" description="Helical" evidence="7">
    <location>
        <begin position="121"/>
        <end position="141"/>
    </location>
</feature>
<feature type="transmembrane region" description="Helical" evidence="7">
    <location>
        <begin position="280"/>
        <end position="301"/>
    </location>
</feature>
<evidence type="ECO:0000313" key="9">
    <source>
        <dbReference type="EMBL" id="KKR04387.1"/>
    </source>
</evidence>
<dbReference type="Pfam" id="PF00528">
    <property type="entry name" value="BPD_transp_1"/>
    <property type="match status" value="1"/>
</dbReference>
<name>A0A0G0QRW6_9BACT</name>
<feature type="domain" description="ABC transmembrane type-1" evidence="8">
    <location>
        <begin position="84"/>
        <end position="298"/>
    </location>
</feature>
<dbReference type="GO" id="GO:0055085">
    <property type="term" value="P:transmembrane transport"/>
    <property type="evidence" value="ECO:0007669"/>
    <property type="project" value="InterPro"/>
</dbReference>
<evidence type="ECO:0000256" key="5">
    <source>
        <dbReference type="ARBA" id="ARBA00022989"/>
    </source>
</evidence>
<dbReference type="Proteomes" id="UP000033935">
    <property type="component" value="Unassembled WGS sequence"/>
</dbReference>
<dbReference type="SUPFAM" id="SSF161098">
    <property type="entry name" value="MetI-like"/>
    <property type="match status" value="1"/>
</dbReference>